<evidence type="ECO:0000259" key="2">
    <source>
        <dbReference type="Pfam" id="PF14024"/>
    </source>
</evidence>
<evidence type="ECO:0000313" key="3">
    <source>
        <dbReference type="EMBL" id="MCP2310733.1"/>
    </source>
</evidence>
<proteinExistence type="predicted"/>
<dbReference type="InterPro" id="IPR025334">
    <property type="entry name" value="DUF4240"/>
</dbReference>
<sequence length="193" mass="21751">MMYETDFWQLIDETRDAADGDPDEQADAVVDRLAQLTPDDVLDFARLFEARFQRAYTTELWGAAYLMLGGASEDAFDYFRCWLIGQGREVFEGAVHQPDELAVLVPDFDEEEDGDAEDLGYAADEAYEQLTGLPLPDLGTSQPRAPEGAPFDFEDTGLMAKRYPRLWERFGEEFEEELGEELAEEPGEAPGED</sequence>
<name>A0ABT1IZZ2_9ACTN</name>
<dbReference type="Proteomes" id="UP001206483">
    <property type="component" value="Unassembled WGS sequence"/>
</dbReference>
<comment type="caution">
    <text evidence="3">The sequence shown here is derived from an EMBL/GenBank/DDBJ whole genome shotgun (WGS) entry which is preliminary data.</text>
</comment>
<gene>
    <name evidence="3" type="ORF">FHR36_003866</name>
</gene>
<feature type="domain" description="DUF4240" evidence="2">
    <location>
        <begin position="2"/>
        <end position="129"/>
    </location>
</feature>
<dbReference type="EMBL" id="JAMZDX010000003">
    <property type="protein sequence ID" value="MCP2310733.1"/>
    <property type="molecule type" value="Genomic_DNA"/>
</dbReference>
<reference evidence="3 4" key="1">
    <citation type="submission" date="2022-06" db="EMBL/GenBank/DDBJ databases">
        <title>Sequencing the genomes of 1000 actinobacteria strains.</title>
        <authorList>
            <person name="Klenk H.-P."/>
        </authorList>
    </citation>
    <scope>NUCLEOTIDE SEQUENCE [LARGE SCALE GENOMIC DNA]</scope>
    <source>
        <strain evidence="3 4">DSM 41656</strain>
    </source>
</reference>
<evidence type="ECO:0000313" key="4">
    <source>
        <dbReference type="Proteomes" id="UP001206483"/>
    </source>
</evidence>
<evidence type="ECO:0000256" key="1">
    <source>
        <dbReference type="SAM" id="MobiDB-lite"/>
    </source>
</evidence>
<keyword evidence="4" id="KW-1185">Reference proteome</keyword>
<feature type="region of interest" description="Disordered" evidence="1">
    <location>
        <begin position="174"/>
        <end position="193"/>
    </location>
</feature>
<dbReference type="Pfam" id="PF14024">
    <property type="entry name" value="DUF4240"/>
    <property type="match status" value="1"/>
</dbReference>
<organism evidence="3 4">
    <name type="scientific">Kitasatospora paracochleata</name>
    <dbReference type="NCBI Taxonomy" id="58354"/>
    <lineage>
        <taxon>Bacteria</taxon>
        <taxon>Bacillati</taxon>
        <taxon>Actinomycetota</taxon>
        <taxon>Actinomycetes</taxon>
        <taxon>Kitasatosporales</taxon>
        <taxon>Streptomycetaceae</taxon>
        <taxon>Kitasatospora</taxon>
    </lineage>
</organism>
<accession>A0ABT1IZZ2</accession>
<feature type="region of interest" description="Disordered" evidence="1">
    <location>
        <begin position="132"/>
        <end position="153"/>
    </location>
</feature>
<protein>
    <recommendedName>
        <fullName evidence="2">DUF4240 domain-containing protein</fullName>
    </recommendedName>
</protein>